<sequence length="101" mass="11089">MPQGLQCFDANGNVILDVTGRITRVLGRFNTGTSPGSLVDVNLLMGNPWYFTQIPSSSVRDYCRQCVVSFQGETLSWTFSVTNASGISTHNVPYIVTYGVY</sequence>
<evidence type="ECO:0000313" key="2">
    <source>
        <dbReference type="Proteomes" id="UP000295063"/>
    </source>
</evidence>
<gene>
    <name evidence="1" type="ORF">EV210_101147</name>
</gene>
<dbReference type="AlphaFoldDB" id="A0A4R1Q1V3"/>
<reference evidence="1 2" key="1">
    <citation type="submission" date="2019-03" db="EMBL/GenBank/DDBJ databases">
        <title>Genomic Encyclopedia of Type Strains, Phase IV (KMG-IV): sequencing the most valuable type-strain genomes for metagenomic binning, comparative biology and taxonomic classification.</title>
        <authorList>
            <person name="Goeker M."/>
        </authorList>
    </citation>
    <scope>NUCLEOTIDE SEQUENCE [LARGE SCALE GENOMIC DNA]</scope>
    <source>
        <strain evidence="1 2">DSM 15969</strain>
    </source>
</reference>
<dbReference type="Proteomes" id="UP000295063">
    <property type="component" value="Unassembled WGS sequence"/>
</dbReference>
<dbReference type="EMBL" id="SLUI01000001">
    <property type="protein sequence ID" value="TCL39949.1"/>
    <property type="molecule type" value="Genomic_DNA"/>
</dbReference>
<name>A0A4R1Q1V3_9FIRM</name>
<comment type="caution">
    <text evidence="1">The sequence shown here is derived from an EMBL/GenBank/DDBJ whole genome shotgun (WGS) entry which is preliminary data.</text>
</comment>
<keyword evidence="2" id="KW-1185">Reference proteome</keyword>
<proteinExistence type="predicted"/>
<accession>A0A4R1Q1V3</accession>
<evidence type="ECO:0000313" key="1">
    <source>
        <dbReference type="EMBL" id="TCL39949.1"/>
    </source>
</evidence>
<organism evidence="1 2">
    <name type="scientific">Anaerospora hongkongensis</name>
    <dbReference type="NCBI Taxonomy" id="244830"/>
    <lineage>
        <taxon>Bacteria</taxon>
        <taxon>Bacillati</taxon>
        <taxon>Bacillota</taxon>
        <taxon>Negativicutes</taxon>
        <taxon>Selenomonadales</taxon>
        <taxon>Sporomusaceae</taxon>
        <taxon>Anaerospora</taxon>
    </lineage>
</organism>
<protein>
    <submittedName>
        <fullName evidence="1">Uncharacterized protein</fullName>
    </submittedName>
</protein>